<evidence type="ECO:0000259" key="1">
    <source>
        <dbReference type="SMART" id="SM00579"/>
    </source>
</evidence>
<evidence type="ECO:0000313" key="2">
    <source>
        <dbReference type="EMBL" id="EOA12625.1"/>
    </source>
</evidence>
<dbReference type="Proteomes" id="UP000029121">
    <property type="component" value="Unassembled WGS sequence"/>
</dbReference>
<dbReference type="SUPFAM" id="SSF81383">
    <property type="entry name" value="F-box domain"/>
    <property type="match status" value="1"/>
</dbReference>
<dbReference type="STRING" id="81985.R0GK03"/>
<dbReference type="PANTHER" id="PTHR31900">
    <property type="entry name" value="F-BOX/RNI SUPERFAMILY PROTEIN-RELATED"/>
    <property type="match status" value="1"/>
</dbReference>
<protein>
    <recommendedName>
        <fullName evidence="1">FBD domain-containing protein</fullName>
    </recommendedName>
</protein>
<dbReference type="PANTHER" id="PTHR31900:SF25">
    <property type="entry name" value="FBD DOMAIN-CONTAINING PROTEIN"/>
    <property type="match status" value="1"/>
</dbReference>
<dbReference type="CDD" id="cd22160">
    <property type="entry name" value="F-box_AtFBL13-like"/>
    <property type="match status" value="1"/>
</dbReference>
<gene>
    <name evidence="2" type="ORF">CARUB_v10027508mg</name>
</gene>
<evidence type="ECO:0000313" key="3">
    <source>
        <dbReference type="Proteomes" id="UP000029121"/>
    </source>
</evidence>
<dbReference type="EMBL" id="KB870812">
    <property type="protein sequence ID" value="EOA12625.1"/>
    <property type="molecule type" value="Genomic_DNA"/>
</dbReference>
<dbReference type="InterPro" id="IPR050232">
    <property type="entry name" value="FBL13/AtMIF1-like"/>
</dbReference>
<dbReference type="Pfam" id="PF08387">
    <property type="entry name" value="FBD"/>
    <property type="match status" value="1"/>
</dbReference>
<accession>R0GK03</accession>
<dbReference type="InterPro" id="IPR053781">
    <property type="entry name" value="F-box_AtFBL13-like"/>
</dbReference>
<name>R0GK03_9BRAS</name>
<organism evidence="2 3">
    <name type="scientific">Capsella rubella</name>
    <dbReference type="NCBI Taxonomy" id="81985"/>
    <lineage>
        <taxon>Eukaryota</taxon>
        <taxon>Viridiplantae</taxon>
        <taxon>Streptophyta</taxon>
        <taxon>Embryophyta</taxon>
        <taxon>Tracheophyta</taxon>
        <taxon>Spermatophyta</taxon>
        <taxon>Magnoliopsida</taxon>
        <taxon>eudicotyledons</taxon>
        <taxon>Gunneridae</taxon>
        <taxon>Pentapetalae</taxon>
        <taxon>rosids</taxon>
        <taxon>malvids</taxon>
        <taxon>Brassicales</taxon>
        <taxon>Brassicaceae</taxon>
        <taxon>Camelineae</taxon>
        <taxon>Capsella</taxon>
    </lineage>
</organism>
<dbReference type="InterPro" id="IPR006566">
    <property type="entry name" value="FBD"/>
</dbReference>
<dbReference type="SMART" id="SM00579">
    <property type="entry name" value="FBD"/>
    <property type="match status" value="1"/>
</dbReference>
<dbReference type="Pfam" id="PF00646">
    <property type="entry name" value="F-box"/>
    <property type="match status" value="1"/>
</dbReference>
<dbReference type="InterPro" id="IPR032675">
    <property type="entry name" value="LRR_dom_sf"/>
</dbReference>
<dbReference type="Gene3D" id="3.80.10.10">
    <property type="entry name" value="Ribonuclease Inhibitor"/>
    <property type="match status" value="1"/>
</dbReference>
<feature type="domain" description="FBD" evidence="1">
    <location>
        <begin position="373"/>
        <end position="442"/>
    </location>
</feature>
<dbReference type="InterPro" id="IPR036047">
    <property type="entry name" value="F-box-like_dom_sf"/>
</dbReference>
<dbReference type="InterPro" id="IPR001810">
    <property type="entry name" value="F-box_dom"/>
</dbReference>
<sequence>MDAREKSVLSQRLKEDRLSQLPDPLIICHILSHLPIKQVVKTSVLSTRWRSLWLWLPSLEMELECWNFSNSFMSFGDRFFDPNRVSCIENLKLTICIDSSYITSWIVAAVTRKIQHLDLCCHDLHPFVIPTSMYTSETLVSLKLSQATLASAKFFSLPRVKTLHLKSISYTDEAIFERLVSSCSVLEELEVATFLNDKAIVFRVCSTSLKKLNIRMQQLVYAYCSGVVIDAPLLSYLSINVDLSQSFVVIKKMQPNAKLDISCFNLILFYEIRVSSKRNSIGRFLSQISEVKDMTICNDTLKVICHYSKLELLPQFSNMSRVQATLHHSKLEELLTFLKSCPNLKSLILVCDGIYEELLFKEMSQISFSYMPQCFLPSLEFIDLKFPIRVRLKIVRYFLENTPMLKKLTLHLADYSIQEMSTFKEALLKMTRSSSECDIVVLDWY</sequence>
<dbReference type="SUPFAM" id="SSF52047">
    <property type="entry name" value="RNI-like"/>
    <property type="match status" value="1"/>
</dbReference>
<proteinExistence type="predicted"/>
<dbReference type="Pfam" id="PF07723">
    <property type="entry name" value="LRR_2"/>
    <property type="match status" value="1"/>
</dbReference>
<keyword evidence="3" id="KW-1185">Reference proteome</keyword>
<dbReference type="AlphaFoldDB" id="R0GK03"/>
<dbReference type="InterPro" id="IPR013101">
    <property type="entry name" value="LRR_PRU1-like"/>
</dbReference>
<reference evidence="3" key="1">
    <citation type="journal article" date="2013" name="Nat. Genet.">
        <title>The Capsella rubella genome and the genomic consequences of rapid mating system evolution.</title>
        <authorList>
            <person name="Slotte T."/>
            <person name="Hazzouri K.M."/>
            <person name="Agren J.A."/>
            <person name="Koenig D."/>
            <person name="Maumus F."/>
            <person name="Guo Y.L."/>
            <person name="Steige K."/>
            <person name="Platts A.E."/>
            <person name="Escobar J.S."/>
            <person name="Newman L.K."/>
            <person name="Wang W."/>
            <person name="Mandakova T."/>
            <person name="Vello E."/>
            <person name="Smith L.M."/>
            <person name="Henz S.R."/>
            <person name="Steffen J."/>
            <person name="Takuno S."/>
            <person name="Brandvain Y."/>
            <person name="Coop G."/>
            <person name="Andolfatto P."/>
            <person name="Hu T.T."/>
            <person name="Blanchette M."/>
            <person name="Clark R.M."/>
            <person name="Quesneville H."/>
            <person name="Nordborg M."/>
            <person name="Gaut B.S."/>
            <person name="Lysak M.A."/>
            <person name="Jenkins J."/>
            <person name="Grimwood J."/>
            <person name="Chapman J."/>
            <person name="Prochnik S."/>
            <person name="Shu S."/>
            <person name="Rokhsar D."/>
            <person name="Schmutz J."/>
            <person name="Weigel D."/>
            <person name="Wright S.I."/>
        </authorList>
    </citation>
    <scope>NUCLEOTIDE SEQUENCE [LARGE SCALE GENOMIC DNA]</scope>
    <source>
        <strain evidence="3">cv. Monte Gargano</strain>
    </source>
</reference>